<dbReference type="Proteomes" id="UP000326268">
    <property type="component" value="Unassembled WGS sequence"/>
</dbReference>
<gene>
    <name evidence="2" type="ORF">BDV27DRAFT_32561</name>
</gene>
<protein>
    <submittedName>
        <fullName evidence="2">Uncharacterized protein</fullName>
    </submittedName>
</protein>
<name>A0A5N6ZU12_9EURO</name>
<evidence type="ECO:0000313" key="2">
    <source>
        <dbReference type="EMBL" id="KAE8361047.1"/>
    </source>
</evidence>
<dbReference type="RefSeq" id="XP_031924128.1">
    <property type="nucleotide sequence ID" value="XM_032076332.1"/>
</dbReference>
<dbReference type="GeneID" id="43660778"/>
<dbReference type="EMBL" id="ML737750">
    <property type="protein sequence ID" value="KAE8361047.1"/>
    <property type="molecule type" value="Genomic_DNA"/>
</dbReference>
<evidence type="ECO:0000313" key="3">
    <source>
        <dbReference type="Proteomes" id="UP000326268"/>
    </source>
</evidence>
<feature type="compositionally biased region" description="Acidic residues" evidence="1">
    <location>
        <begin position="90"/>
        <end position="111"/>
    </location>
</feature>
<feature type="region of interest" description="Disordered" evidence="1">
    <location>
        <begin position="88"/>
        <end position="122"/>
    </location>
</feature>
<sequence>MEVRTKKFIRTSVFGTGTCCHPLGWGPAVLYLQHAQPKSLRMMDPTRYKIIEPRKPRQAKVSSNTFIRTSLMRSRPLRFRFPFLDRTAESDQDSETESEVEWESSSDEVNIDSDRGSLCRPRGRHRSRQMFVVGKPENERRAQRRALWSPPPKKRLIRSPTRGRFGSDIVADGADVSAHYPRSWRTSGGSREARDTKLISEHENPRWEASILEIHNHHRANPCEERARSPDRRKVRFARDVEYVKNTNRARETRDRERERHHVRSYRHSPSVNDPNRDYGTADSGTTYRPSSLERPFKERCRRMSASSERAQPHIIHVGNRRMSEAAERIRREAWRRHSREGLLREMESQSGWRRYTRRPDERIIYDRGSRQYGCHSRRLF</sequence>
<evidence type="ECO:0000256" key="1">
    <source>
        <dbReference type="SAM" id="MobiDB-lite"/>
    </source>
</evidence>
<accession>A0A5N6ZU12</accession>
<proteinExistence type="predicted"/>
<feature type="region of interest" description="Disordered" evidence="1">
    <location>
        <begin position="246"/>
        <end position="294"/>
    </location>
</feature>
<dbReference type="OrthoDB" id="4498011at2759"/>
<dbReference type="AlphaFoldDB" id="A0A5N6ZU12"/>
<reference evidence="2 3" key="1">
    <citation type="submission" date="2019-04" db="EMBL/GenBank/DDBJ databases">
        <title>Friends and foes A comparative genomics studyof 23 Aspergillus species from section Flavi.</title>
        <authorList>
            <consortium name="DOE Joint Genome Institute"/>
            <person name="Kjaerbolling I."/>
            <person name="Vesth T."/>
            <person name="Frisvad J.C."/>
            <person name="Nybo J.L."/>
            <person name="Theobald S."/>
            <person name="Kildgaard S."/>
            <person name="Isbrandt T."/>
            <person name="Kuo A."/>
            <person name="Sato A."/>
            <person name="Lyhne E.K."/>
            <person name="Kogle M.E."/>
            <person name="Wiebenga A."/>
            <person name="Kun R.S."/>
            <person name="Lubbers R.J."/>
            <person name="Makela M.R."/>
            <person name="Barry K."/>
            <person name="Chovatia M."/>
            <person name="Clum A."/>
            <person name="Daum C."/>
            <person name="Haridas S."/>
            <person name="He G."/>
            <person name="LaButti K."/>
            <person name="Lipzen A."/>
            <person name="Mondo S."/>
            <person name="Riley R."/>
            <person name="Salamov A."/>
            <person name="Simmons B.A."/>
            <person name="Magnuson J.K."/>
            <person name="Henrissat B."/>
            <person name="Mortensen U.H."/>
            <person name="Larsen T.O."/>
            <person name="Devries R.P."/>
            <person name="Grigoriev I.V."/>
            <person name="Machida M."/>
            <person name="Baker S.E."/>
            <person name="Andersen M.R."/>
        </authorList>
    </citation>
    <scope>NUCLEOTIDE SEQUENCE [LARGE SCALE GENOMIC DNA]</scope>
    <source>
        <strain evidence="2 3">CBS 763.97</strain>
    </source>
</reference>
<organism evidence="2 3">
    <name type="scientific">Aspergillus caelatus</name>
    <dbReference type="NCBI Taxonomy" id="61420"/>
    <lineage>
        <taxon>Eukaryota</taxon>
        <taxon>Fungi</taxon>
        <taxon>Dikarya</taxon>
        <taxon>Ascomycota</taxon>
        <taxon>Pezizomycotina</taxon>
        <taxon>Eurotiomycetes</taxon>
        <taxon>Eurotiomycetidae</taxon>
        <taxon>Eurotiales</taxon>
        <taxon>Aspergillaceae</taxon>
        <taxon>Aspergillus</taxon>
        <taxon>Aspergillus subgen. Circumdati</taxon>
    </lineage>
</organism>
<keyword evidence="3" id="KW-1185">Reference proteome</keyword>
<feature type="compositionally biased region" description="Basic and acidic residues" evidence="1">
    <location>
        <begin position="246"/>
        <end position="260"/>
    </location>
</feature>